<feature type="compositionally biased region" description="Gly residues" evidence="2">
    <location>
        <begin position="117"/>
        <end position="126"/>
    </location>
</feature>
<keyword evidence="4" id="KW-1185">Reference proteome</keyword>
<gene>
    <name evidence="3" type="ORF">BCON_0256g00080</name>
</gene>
<dbReference type="EMBL" id="PQXN01000255">
    <property type="protein sequence ID" value="TGO47980.1"/>
    <property type="molecule type" value="Genomic_DNA"/>
</dbReference>
<keyword evidence="1" id="KW-0175">Coiled coil</keyword>
<proteinExistence type="predicted"/>
<evidence type="ECO:0000313" key="3">
    <source>
        <dbReference type="EMBL" id="TGO47980.1"/>
    </source>
</evidence>
<name>A0A4Z1HMM7_9HELO</name>
<dbReference type="OrthoDB" id="3560118at2759"/>
<feature type="region of interest" description="Disordered" evidence="2">
    <location>
        <begin position="99"/>
        <end position="126"/>
    </location>
</feature>
<comment type="caution">
    <text evidence="3">The sequence shown here is derived from an EMBL/GenBank/DDBJ whole genome shotgun (WGS) entry which is preliminary data.</text>
</comment>
<dbReference type="AlphaFoldDB" id="A0A4Z1HMM7"/>
<evidence type="ECO:0000313" key="4">
    <source>
        <dbReference type="Proteomes" id="UP000297527"/>
    </source>
</evidence>
<feature type="region of interest" description="Disordered" evidence="2">
    <location>
        <begin position="1"/>
        <end position="39"/>
    </location>
</feature>
<sequence length="126" mass="13766">MSANNSQSPYSHESSPVSYTPEDSGSDDTSNTGAQSPAVLDTLSRLRVQNAELQGKTTQLQDENTKLRAQNAELRIQNAQLQAQVEKHVAISQMRDRLAQPVKQNKQDSRHMDLWAGGKGGVMGGF</sequence>
<feature type="compositionally biased region" description="Polar residues" evidence="2">
    <location>
        <begin position="1"/>
        <end position="35"/>
    </location>
</feature>
<accession>A0A4Z1HMM7</accession>
<organism evidence="3 4">
    <name type="scientific">Botryotinia convoluta</name>
    <dbReference type="NCBI Taxonomy" id="54673"/>
    <lineage>
        <taxon>Eukaryota</taxon>
        <taxon>Fungi</taxon>
        <taxon>Dikarya</taxon>
        <taxon>Ascomycota</taxon>
        <taxon>Pezizomycotina</taxon>
        <taxon>Leotiomycetes</taxon>
        <taxon>Helotiales</taxon>
        <taxon>Sclerotiniaceae</taxon>
        <taxon>Botryotinia</taxon>
    </lineage>
</organism>
<feature type="coiled-coil region" evidence="1">
    <location>
        <begin position="43"/>
        <end position="91"/>
    </location>
</feature>
<reference evidence="3 4" key="1">
    <citation type="submission" date="2017-12" db="EMBL/GenBank/DDBJ databases">
        <title>Comparative genomics of Botrytis spp.</title>
        <authorList>
            <person name="Valero-Jimenez C.A."/>
            <person name="Tapia P."/>
            <person name="Veloso J."/>
            <person name="Silva-Moreno E."/>
            <person name="Staats M."/>
            <person name="Valdes J.H."/>
            <person name="Van Kan J.A.L."/>
        </authorList>
    </citation>
    <scope>NUCLEOTIDE SEQUENCE [LARGE SCALE GENOMIC DNA]</scope>
    <source>
        <strain evidence="3 4">MUCL11595</strain>
    </source>
</reference>
<evidence type="ECO:0000256" key="1">
    <source>
        <dbReference type="SAM" id="Coils"/>
    </source>
</evidence>
<evidence type="ECO:0000256" key="2">
    <source>
        <dbReference type="SAM" id="MobiDB-lite"/>
    </source>
</evidence>
<dbReference type="Proteomes" id="UP000297527">
    <property type="component" value="Unassembled WGS sequence"/>
</dbReference>
<protein>
    <submittedName>
        <fullName evidence="3">Uncharacterized protein</fullName>
    </submittedName>
</protein>